<evidence type="ECO:0000313" key="4">
    <source>
        <dbReference type="Proteomes" id="UP001564760"/>
    </source>
</evidence>
<dbReference type="Gene3D" id="3.40.109.10">
    <property type="entry name" value="NADH Oxidase"/>
    <property type="match status" value="1"/>
</dbReference>
<dbReference type="InterPro" id="IPR000415">
    <property type="entry name" value="Nitroreductase-like"/>
</dbReference>
<dbReference type="RefSeq" id="WP_369739573.1">
    <property type="nucleotide sequence ID" value="NZ_JBGEDP010000001.1"/>
</dbReference>
<evidence type="ECO:0000256" key="1">
    <source>
        <dbReference type="SAM" id="MobiDB-lite"/>
    </source>
</evidence>
<dbReference type="Pfam" id="PF00881">
    <property type="entry name" value="Nitroreductase"/>
    <property type="match status" value="1"/>
</dbReference>
<comment type="caution">
    <text evidence="3">The sequence shown here is derived from an EMBL/GenBank/DDBJ whole genome shotgun (WGS) entry which is preliminary data.</text>
</comment>
<evidence type="ECO:0000313" key="3">
    <source>
        <dbReference type="EMBL" id="MEY8017257.1"/>
    </source>
</evidence>
<feature type="domain" description="Nitroreductase" evidence="2">
    <location>
        <begin position="2"/>
        <end position="36"/>
    </location>
</feature>
<dbReference type="Proteomes" id="UP001564760">
    <property type="component" value="Unassembled WGS sequence"/>
</dbReference>
<sequence>MFLADPVPRRLVEESLELGMLAPSNSNVQPWQVVFASGRVGTGWSRPCRRRRVPKRPTSRNSRRSSPTCAANWAHRSTARWESPATTARRGAWPCCADDVRRPRRGQGRVSPGRPCRP</sequence>
<feature type="region of interest" description="Disordered" evidence="1">
    <location>
        <begin position="45"/>
        <end position="118"/>
    </location>
</feature>
<gene>
    <name evidence="3" type="ORF">AB8998_20775</name>
</gene>
<feature type="compositionally biased region" description="Basic residues" evidence="1">
    <location>
        <begin position="47"/>
        <end position="63"/>
    </location>
</feature>
<name>A0ABV4C5M7_9MYCO</name>
<accession>A0ABV4C5M7</accession>
<reference evidence="3 4" key="1">
    <citation type="submission" date="2024-08" db="EMBL/GenBank/DDBJ databases">
        <title>Mycobacterium servetensis sp. nov., a novel rapid-growing mycobacterial species recovered from a human patient in Zaragoza, Spain.</title>
        <authorList>
            <person name="Tristancho-Baro A.I."/>
            <person name="Buenestado-Serrano S."/>
            <person name="Garcia De Viedma D."/>
            <person name="Milagro-Beamonte A."/>
            <person name="Burillo N."/>
            <person name="Sanz S."/>
            <person name="Lopez-Calleja A.I."/>
            <person name="Penas-Utrilla D."/>
            <person name="Guardingo M."/>
            <person name="Garcia M.J."/>
            <person name="Vinuelas-Bayon J."/>
        </authorList>
    </citation>
    <scope>NUCLEOTIDE SEQUENCE [LARGE SCALE GENOMIC DNA]</scope>
    <source>
        <strain evidence="4">HUMS_12744610</strain>
    </source>
</reference>
<protein>
    <submittedName>
        <fullName evidence="3">Nitroreductase family protein</fullName>
    </submittedName>
</protein>
<dbReference type="SUPFAM" id="SSF55469">
    <property type="entry name" value="FMN-dependent nitroreductase-like"/>
    <property type="match status" value="1"/>
</dbReference>
<keyword evidence="4" id="KW-1185">Reference proteome</keyword>
<evidence type="ECO:0000259" key="2">
    <source>
        <dbReference type="Pfam" id="PF00881"/>
    </source>
</evidence>
<organism evidence="3 4">
    <name type="scientific">Mycobacterium servetii</name>
    <dbReference type="NCBI Taxonomy" id="3237418"/>
    <lineage>
        <taxon>Bacteria</taxon>
        <taxon>Bacillati</taxon>
        <taxon>Actinomycetota</taxon>
        <taxon>Actinomycetes</taxon>
        <taxon>Mycobacteriales</taxon>
        <taxon>Mycobacteriaceae</taxon>
        <taxon>Mycobacterium</taxon>
    </lineage>
</organism>
<dbReference type="InterPro" id="IPR029479">
    <property type="entry name" value="Nitroreductase"/>
</dbReference>
<proteinExistence type="predicted"/>
<dbReference type="EMBL" id="JBGEDP010000001">
    <property type="protein sequence ID" value="MEY8017257.1"/>
    <property type="molecule type" value="Genomic_DNA"/>
</dbReference>